<dbReference type="AlphaFoldDB" id="A0A482VZU3"/>
<organism evidence="1 2">
    <name type="scientific">Asbolus verrucosus</name>
    <name type="common">Desert ironclad beetle</name>
    <dbReference type="NCBI Taxonomy" id="1661398"/>
    <lineage>
        <taxon>Eukaryota</taxon>
        <taxon>Metazoa</taxon>
        <taxon>Ecdysozoa</taxon>
        <taxon>Arthropoda</taxon>
        <taxon>Hexapoda</taxon>
        <taxon>Insecta</taxon>
        <taxon>Pterygota</taxon>
        <taxon>Neoptera</taxon>
        <taxon>Endopterygota</taxon>
        <taxon>Coleoptera</taxon>
        <taxon>Polyphaga</taxon>
        <taxon>Cucujiformia</taxon>
        <taxon>Tenebrionidae</taxon>
        <taxon>Pimeliinae</taxon>
        <taxon>Asbolus</taxon>
    </lineage>
</organism>
<dbReference type="Proteomes" id="UP000292052">
    <property type="component" value="Unassembled WGS sequence"/>
</dbReference>
<name>A0A482VZU3_ASBVE</name>
<sequence length="91" mass="10559">MPLVRRRPQFHQLTQFERGRIVGLRESGISFRQISGRVARDVVTVIRWCRGQRDIHMTVVTVRDPKEESQSGKIDFFVWLPSGVDPLLQEG</sequence>
<dbReference type="OrthoDB" id="6779329at2759"/>
<evidence type="ECO:0000313" key="1">
    <source>
        <dbReference type="EMBL" id="RZC38411.1"/>
    </source>
</evidence>
<dbReference type="EMBL" id="QDEB01043426">
    <property type="protein sequence ID" value="RZC38411.1"/>
    <property type="molecule type" value="Genomic_DNA"/>
</dbReference>
<evidence type="ECO:0000313" key="2">
    <source>
        <dbReference type="Proteomes" id="UP000292052"/>
    </source>
</evidence>
<reference evidence="1 2" key="1">
    <citation type="submission" date="2017-03" db="EMBL/GenBank/DDBJ databases">
        <title>Genome of the blue death feigning beetle - Asbolus verrucosus.</title>
        <authorList>
            <person name="Rider S.D."/>
        </authorList>
    </citation>
    <scope>NUCLEOTIDE SEQUENCE [LARGE SCALE GENOMIC DNA]</scope>
    <source>
        <strain evidence="1">Butters</strain>
        <tissue evidence="1">Head and leg muscle</tissue>
    </source>
</reference>
<gene>
    <name evidence="1" type="ORF">BDFB_014439</name>
</gene>
<accession>A0A482VZU3</accession>
<keyword evidence="2" id="KW-1185">Reference proteome</keyword>
<proteinExistence type="predicted"/>
<protein>
    <submittedName>
        <fullName evidence="1">HTH 38 domain containing protein</fullName>
    </submittedName>
</protein>
<comment type="caution">
    <text evidence="1">The sequence shown here is derived from an EMBL/GenBank/DDBJ whole genome shotgun (WGS) entry which is preliminary data.</text>
</comment>